<keyword evidence="1" id="KW-1133">Transmembrane helix</keyword>
<keyword evidence="1" id="KW-0812">Transmembrane</keyword>
<proteinExistence type="predicted"/>
<gene>
    <name evidence="2" type="ORF">V8G54_009742</name>
</gene>
<keyword evidence="1" id="KW-0472">Membrane</keyword>
<name>A0AAQ3NVS0_VIGMU</name>
<reference evidence="2 3" key="1">
    <citation type="journal article" date="2023" name="Life. Sci Alliance">
        <title>Evolutionary insights into 3D genome organization and epigenetic landscape of Vigna mungo.</title>
        <authorList>
            <person name="Junaid A."/>
            <person name="Singh B."/>
            <person name="Bhatia S."/>
        </authorList>
    </citation>
    <scope>NUCLEOTIDE SEQUENCE [LARGE SCALE GENOMIC DNA]</scope>
    <source>
        <strain evidence="2">Urdbean</strain>
    </source>
</reference>
<dbReference type="AlphaFoldDB" id="A0AAQ3NVS0"/>
<keyword evidence="3" id="KW-1185">Reference proteome</keyword>
<accession>A0AAQ3NVS0</accession>
<dbReference type="Proteomes" id="UP001374535">
    <property type="component" value="Chromosome 3"/>
</dbReference>
<organism evidence="2 3">
    <name type="scientific">Vigna mungo</name>
    <name type="common">Black gram</name>
    <name type="synonym">Phaseolus mungo</name>
    <dbReference type="NCBI Taxonomy" id="3915"/>
    <lineage>
        <taxon>Eukaryota</taxon>
        <taxon>Viridiplantae</taxon>
        <taxon>Streptophyta</taxon>
        <taxon>Embryophyta</taxon>
        <taxon>Tracheophyta</taxon>
        <taxon>Spermatophyta</taxon>
        <taxon>Magnoliopsida</taxon>
        <taxon>eudicotyledons</taxon>
        <taxon>Gunneridae</taxon>
        <taxon>Pentapetalae</taxon>
        <taxon>rosids</taxon>
        <taxon>fabids</taxon>
        <taxon>Fabales</taxon>
        <taxon>Fabaceae</taxon>
        <taxon>Papilionoideae</taxon>
        <taxon>50 kb inversion clade</taxon>
        <taxon>NPAAA clade</taxon>
        <taxon>indigoferoid/millettioid clade</taxon>
        <taxon>Phaseoleae</taxon>
        <taxon>Vigna</taxon>
    </lineage>
</organism>
<sequence length="110" mass="12040">MVTLSGLIFLICISWNRASASLLFLAWTQPLMIAFQGTTLFSGILYKSSRATSRKPNLAYPKTIVVHETSVFCAILSNRIRAANRSPHLTYMSISALLSGIVNSMPCSVT</sequence>
<evidence type="ECO:0000313" key="2">
    <source>
        <dbReference type="EMBL" id="WVZ16760.1"/>
    </source>
</evidence>
<evidence type="ECO:0000313" key="3">
    <source>
        <dbReference type="Proteomes" id="UP001374535"/>
    </source>
</evidence>
<evidence type="ECO:0000256" key="1">
    <source>
        <dbReference type="SAM" id="Phobius"/>
    </source>
</evidence>
<feature type="transmembrane region" description="Helical" evidence="1">
    <location>
        <begin position="30"/>
        <end position="46"/>
    </location>
</feature>
<dbReference type="EMBL" id="CP144698">
    <property type="protein sequence ID" value="WVZ16760.1"/>
    <property type="molecule type" value="Genomic_DNA"/>
</dbReference>
<protein>
    <submittedName>
        <fullName evidence="2">Uncharacterized protein</fullName>
    </submittedName>
</protein>